<dbReference type="PANTHER" id="PTHR22761">
    <property type="entry name" value="CHARGED MULTIVESICULAR BODY PROTEIN"/>
    <property type="match status" value="1"/>
</dbReference>
<comment type="caution">
    <text evidence="2">The sequence shown here is derived from an EMBL/GenBank/DDBJ whole genome shotgun (WGS) entry which is preliminary data.</text>
</comment>
<dbReference type="GO" id="GO:0006900">
    <property type="term" value="P:vesicle budding from membrane"/>
    <property type="evidence" value="ECO:0007669"/>
    <property type="project" value="TreeGrafter"/>
</dbReference>
<dbReference type="Pfam" id="PF03357">
    <property type="entry name" value="Snf7"/>
    <property type="match status" value="1"/>
</dbReference>
<dbReference type="InterPro" id="IPR005024">
    <property type="entry name" value="Snf7_fam"/>
</dbReference>
<dbReference type="GO" id="GO:0009898">
    <property type="term" value="C:cytoplasmic side of plasma membrane"/>
    <property type="evidence" value="ECO:0007669"/>
    <property type="project" value="TreeGrafter"/>
</dbReference>
<dbReference type="AlphaFoldDB" id="A0A0P7AQJ0"/>
<gene>
    <name evidence="2" type="ORF">AK830_g6486</name>
</gene>
<dbReference type="GO" id="GO:0005771">
    <property type="term" value="C:multivesicular body"/>
    <property type="evidence" value="ECO:0007669"/>
    <property type="project" value="TreeGrafter"/>
</dbReference>
<dbReference type="OrthoDB" id="10250120at2759"/>
<evidence type="ECO:0000313" key="2">
    <source>
        <dbReference type="EMBL" id="KPM40101.1"/>
    </source>
</evidence>
<keyword evidence="3" id="KW-1185">Reference proteome</keyword>
<feature type="compositionally biased region" description="Polar residues" evidence="1">
    <location>
        <begin position="483"/>
        <end position="495"/>
    </location>
</feature>
<dbReference type="Proteomes" id="UP000050424">
    <property type="component" value="Unassembled WGS sequence"/>
</dbReference>
<organism evidence="2 3">
    <name type="scientific">Neonectria ditissima</name>
    <dbReference type="NCBI Taxonomy" id="78410"/>
    <lineage>
        <taxon>Eukaryota</taxon>
        <taxon>Fungi</taxon>
        <taxon>Dikarya</taxon>
        <taxon>Ascomycota</taxon>
        <taxon>Pezizomycotina</taxon>
        <taxon>Sordariomycetes</taxon>
        <taxon>Hypocreomycetidae</taxon>
        <taxon>Hypocreales</taxon>
        <taxon>Nectriaceae</taxon>
        <taxon>Neonectria</taxon>
    </lineage>
</organism>
<proteinExistence type="predicted"/>
<dbReference type="Gene3D" id="6.10.140.1230">
    <property type="match status" value="1"/>
</dbReference>
<name>A0A0P7AQJ0_9HYPO</name>
<evidence type="ECO:0000256" key="1">
    <source>
        <dbReference type="SAM" id="MobiDB-lite"/>
    </source>
</evidence>
<accession>A0A0P7AQJ0</accession>
<reference evidence="2 3" key="1">
    <citation type="submission" date="2015-09" db="EMBL/GenBank/DDBJ databases">
        <title>Draft genome of a European isolate of the apple canker pathogen Neonectria ditissima.</title>
        <authorList>
            <person name="Gomez-Cortecero A."/>
            <person name="Harrison R.J."/>
            <person name="Armitage A.D."/>
        </authorList>
    </citation>
    <scope>NUCLEOTIDE SEQUENCE [LARGE SCALE GENOMIC DNA]</scope>
    <source>
        <strain evidence="2 3">R09/05</strain>
    </source>
</reference>
<dbReference type="EMBL" id="LKCW01000091">
    <property type="protein sequence ID" value="KPM40101.1"/>
    <property type="molecule type" value="Genomic_DNA"/>
</dbReference>
<feature type="compositionally biased region" description="Basic and acidic residues" evidence="1">
    <location>
        <begin position="453"/>
        <end position="467"/>
    </location>
</feature>
<dbReference type="GO" id="GO:0000815">
    <property type="term" value="C:ESCRT III complex"/>
    <property type="evidence" value="ECO:0007669"/>
    <property type="project" value="TreeGrafter"/>
</dbReference>
<dbReference type="PANTHER" id="PTHR22761:SF18">
    <property type="entry name" value="SORTING PROTEIN SNF7 FAMILY PROTEIN, PUTATIVE (AFU_ORTHOLOGUE AFUA_2G16692)-RELATED"/>
    <property type="match status" value="1"/>
</dbReference>
<dbReference type="STRING" id="78410.A0A0P7AQJ0"/>
<sequence>MEAPLEFTPFTIYSDLSLTIFCISPAARLRSGIFPYTMGELADYLVNNDPSFRRTRLPALYSDFRPQRTLNPDGYAANVSAWRHALSHLAARGLVSHRGSTPDHFALSLDDSLLRSLESKDFGQPLALGTVVREAAAERDLIPVQDFNKSQQSIYTKSWAGLPWTFVGWTLRQLGVVDPSRGDDKLPVGQFVVVKNLEDAAKELGDLMADKSSRFDRIFTKVQFQKAFAATLVQGQRISDKDLDLLLKFLSRDKGIIQYDGQTIRIQGPEHQSGITEEDTAIAALKELAESLKHQTDLLNTRIDELAQTAKDAVARKNRIAALAALKSKKTAEASLATRYATLNQLEQVAAKIEQAADNIQLVKVMEASGGVLKSLNAQVGGADRVDAVMDRVREQMSAADEVGAILAEATGDVVDEAEVDDELEAMEAQEREKEAEVLRQKQAIEDKIRREQEAKEAAELQQKLDELPEVPGEQPAREKAMTPTSQTGIANLSIESEDTSTEKEAQLLPAV</sequence>
<feature type="region of interest" description="Disordered" evidence="1">
    <location>
        <begin position="453"/>
        <end position="512"/>
    </location>
</feature>
<protein>
    <submittedName>
        <fullName evidence="2">Uncharacterized protein</fullName>
    </submittedName>
</protein>
<evidence type="ECO:0000313" key="3">
    <source>
        <dbReference type="Proteomes" id="UP000050424"/>
    </source>
</evidence>
<dbReference type="GO" id="GO:0032511">
    <property type="term" value="P:late endosome to vacuole transport via multivesicular body sorting pathway"/>
    <property type="evidence" value="ECO:0007669"/>
    <property type="project" value="TreeGrafter"/>
</dbReference>